<comment type="subcellular location">
    <subcellularLocation>
        <location evidence="1">Cytoplasm</location>
    </subcellularLocation>
</comment>
<comment type="caution">
    <text evidence="18">The sequence shown here is derived from an EMBL/GenBank/DDBJ whole genome shotgun (WGS) entry which is preliminary data.</text>
</comment>
<dbReference type="EC" id="1.14.14.21" evidence="9"/>
<evidence type="ECO:0000256" key="13">
    <source>
        <dbReference type="ARBA" id="ARBA00049456"/>
    </source>
</evidence>
<feature type="domain" description="Acyl-CoA oxidase/dehydrogenase middle" evidence="15">
    <location>
        <begin position="202"/>
        <end position="279"/>
    </location>
</feature>
<organism evidence="18 19">
    <name type="scientific">Quadrisphaera setariae</name>
    <dbReference type="NCBI Taxonomy" id="2593304"/>
    <lineage>
        <taxon>Bacteria</taxon>
        <taxon>Bacillati</taxon>
        <taxon>Actinomycetota</taxon>
        <taxon>Actinomycetes</taxon>
        <taxon>Kineosporiales</taxon>
        <taxon>Kineosporiaceae</taxon>
        <taxon>Quadrisphaera</taxon>
    </lineage>
</organism>
<dbReference type="Gene3D" id="1.20.140.10">
    <property type="entry name" value="Butyryl-CoA Dehydrogenase, subunit A, domain 3"/>
    <property type="match status" value="1"/>
</dbReference>
<dbReference type="Pfam" id="PF02770">
    <property type="entry name" value="Acyl-CoA_dh_M"/>
    <property type="match status" value="1"/>
</dbReference>
<dbReference type="Pfam" id="PF02771">
    <property type="entry name" value="Acyl-CoA_dh_N"/>
    <property type="match status" value="1"/>
</dbReference>
<comment type="pathway">
    <text evidence="7">Sulfur metabolism; dibenzothiophene degradation.</text>
</comment>
<comment type="catalytic activity">
    <reaction evidence="12">
        <text>dibenzothiophene 5-oxide + FMNH2 + O2 = dibenzothiophene 5,5-dioxide + FMN + H2O + H(+)</text>
        <dbReference type="Rhea" id="RHEA:49080"/>
        <dbReference type="ChEBI" id="CHEBI:15377"/>
        <dbReference type="ChEBI" id="CHEBI:15378"/>
        <dbReference type="ChEBI" id="CHEBI:15379"/>
        <dbReference type="ChEBI" id="CHEBI:23683"/>
        <dbReference type="ChEBI" id="CHEBI:57618"/>
        <dbReference type="ChEBI" id="CHEBI:58210"/>
        <dbReference type="ChEBI" id="CHEBI:90356"/>
    </reaction>
</comment>
<feature type="compositionally biased region" description="Basic residues" evidence="14">
    <location>
        <begin position="1"/>
        <end position="11"/>
    </location>
</feature>
<feature type="compositionally biased region" description="Low complexity" evidence="14">
    <location>
        <begin position="46"/>
        <end position="61"/>
    </location>
</feature>
<feature type="domain" description="Acyl-CoA dehydrogenase/oxidase N-terminal" evidence="16">
    <location>
        <begin position="96"/>
        <end position="188"/>
    </location>
</feature>
<dbReference type="InterPro" id="IPR009100">
    <property type="entry name" value="AcylCoA_DH/oxidase_NM_dom_sf"/>
</dbReference>
<dbReference type="InterPro" id="IPR013107">
    <property type="entry name" value="Acyl-CoA_DH_C"/>
</dbReference>
<evidence type="ECO:0000256" key="12">
    <source>
        <dbReference type="ARBA" id="ARBA00048445"/>
    </source>
</evidence>
<dbReference type="InterPro" id="IPR006091">
    <property type="entry name" value="Acyl-CoA_Oxase/DH_mid-dom"/>
</dbReference>
<keyword evidence="5" id="KW-0560">Oxidoreductase</keyword>
<evidence type="ECO:0000313" key="19">
    <source>
        <dbReference type="Proteomes" id="UP000321234"/>
    </source>
</evidence>
<reference evidence="18 19" key="1">
    <citation type="submission" date="2019-07" db="EMBL/GenBank/DDBJ databases">
        <title>Quadrisphaera sp. strain DD2A genome sequencing and assembly.</title>
        <authorList>
            <person name="Kim I."/>
        </authorList>
    </citation>
    <scope>NUCLEOTIDE SEQUENCE [LARGE SCALE GENOMIC DNA]</scope>
    <source>
        <strain evidence="18 19">DD2A</strain>
    </source>
</reference>
<comment type="similarity">
    <text evidence="8">Belongs to the DszC flavin monooxygenase family.</text>
</comment>
<dbReference type="PANTHER" id="PTHR43884">
    <property type="entry name" value="ACYL-COA DEHYDROGENASE"/>
    <property type="match status" value="1"/>
</dbReference>
<gene>
    <name evidence="18" type="ORF">FMM08_17295</name>
</gene>
<keyword evidence="4" id="KW-0547">Nucleotide-binding</keyword>
<dbReference type="GO" id="GO:0008470">
    <property type="term" value="F:3-methylbutanoyl-CoA dehydrogenase activity"/>
    <property type="evidence" value="ECO:0007669"/>
    <property type="project" value="TreeGrafter"/>
</dbReference>
<dbReference type="GO" id="GO:0050660">
    <property type="term" value="F:flavin adenine dinucleotide binding"/>
    <property type="evidence" value="ECO:0007669"/>
    <property type="project" value="InterPro"/>
</dbReference>
<dbReference type="InterPro" id="IPR036250">
    <property type="entry name" value="AcylCo_DH-like_C"/>
</dbReference>
<dbReference type="SUPFAM" id="SSF56645">
    <property type="entry name" value="Acyl-CoA dehydrogenase NM domain-like"/>
    <property type="match status" value="1"/>
</dbReference>
<evidence type="ECO:0000256" key="2">
    <source>
        <dbReference type="ARBA" id="ARBA00022630"/>
    </source>
</evidence>
<sequence length="470" mass="50758">MAGGRHRRHQRHELGAAGQLRGVRRPRGPGAPGAGARAARVRARHPPTQALRPRPAAAHPPGTSLAGRLQRCHRGSGPVSASPEVVAAVREQIAVVARGAVERERDRRLLHEEVEGLVAAGFTALRVPVELGGHGATLPELFELLVELSAADPNATQALRGHVGLVERFLVGGTDRDRAWLRRAAAGEVFANAQAELGPATTTTATLRRDGESWRLSGRKFYTTGTLYADFTWSGALDEHGERRGVVVPTAAAGVEVLDDWTGFGQRLTASGTTTFDDVVLGEEHVYRVRAEPDWYTVDFRVVLHLLLQAAMAGIGVAVLRDAVGFVRSRTRSFGVPGEHLPRDDVRVHTVIGQLSSRVAAVKALVADVARDLEATRARQHASEAERDADYVRLQVRQFEAQQVAVEDVLAATTALFEVGGASAVLSEKALDRHWRNARTIASHNPAIFRKAAIGAYLLNGTEPETDFKR</sequence>
<dbReference type="OrthoDB" id="571684at2"/>
<evidence type="ECO:0000256" key="3">
    <source>
        <dbReference type="ARBA" id="ARBA00022643"/>
    </source>
</evidence>
<dbReference type="Pfam" id="PF08028">
    <property type="entry name" value="Acyl-CoA_dh_2"/>
    <property type="match status" value="1"/>
</dbReference>
<evidence type="ECO:0000256" key="10">
    <source>
        <dbReference type="ARBA" id="ARBA00034345"/>
    </source>
</evidence>
<evidence type="ECO:0000256" key="11">
    <source>
        <dbReference type="ARBA" id="ARBA00047859"/>
    </source>
</evidence>
<dbReference type="InterPro" id="IPR037069">
    <property type="entry name" value="AcylCoA_DH/ox_N_sf"/>
</dbReference>
<dbReference type="EMBL" id="VKAC01000011">
    <property type="protein sequence ID" value="TXR52865.1"/>
    <property type="molecule type" value="Genomic_DNA"/>
</dbReference>
<comment type="catalytic activity">
    <reaction evidence="11">
        <text>dibenzothiophene + FMNH2 + O2 = dibenzothiophene 5-oxide + FMN + H2O + H(+)</text>
        <dbReference type="Rhea" id="RHEA:49076"/>
        <dbReference type="ChEBI" id="CHEBI:15377"/>
        <dbReference type="ChEBI" id="CHEBI:15378"/>
        <dbReference type="ChEBI" id="CHEBI:15379"/>
        <dbReference type="ChEBI" id="CHEBI:23681"/>
        <dbReference type="ChEBI" id="CHEBI:23683"/>
        <dbReference type="ChEBI" id="CHEBI:57618"/>
        <dbReference type="ChEBI" id="CHEBI:58210"/>
    </reaction>
</comment>
<evidence type="ECO:0000259" key="16">
    <source>
        <dbReference type="Pfam" id="PF02771"/>
    </source>
</evidence>
<dbReference type="InterPro" id="IPR046373">
    <property type="entry name" value="Acyl-CoA_Oxase/DH_mid-dom_sf"/>
</dbReference>
<name>A0A5C8Z438_9ACTN</name>
<dbReference type="InterPro" id="IPR013786">
    <property type="entry name" value="AcylCoA_DH/ox_N"/>
</dbReference>
<evidence type="ECO:0000256" key="8">
    <source>
        <dbReference type="ARBA" id="ARBA00034317"/>
    </source>
</evidence>
<keyword evidence="3" id="KW-0288">FMN</keyword>
<evidence type="ECO:0000256" key="6">
    <source>
        <dbReference type="ARBA" id="ARBA00023033"/>
    </source>
</evidence>
<evidence type="ECO:0000259" key="17">
    <source>
        <dbReference type="Pfam" id="PF08028"/>
    </source>
</evidence>
<evidence type="ECO:0000256" key="4">
    <source>
        <dbReference type="ARBA" id="ARBA00022741"/>
    </source>
</evidence>
<dbReference type="AlphaFoldDB" id="A0A5C8Z438"/>
<keyword evidence="2" id="KW-0285">Flavoprotein</keyword>
<dbReference type="GO" id="GO:0006552">
    <property type="term" value="P:L-leucine catabolic process"/>
    <property type="evidence" value="ECO:0007669"/>
    <property type="project" value="TreeGrafter"/>
</dbReference>
<dbReference type="GO" id="GO:0005737">
    <property type="term" value="C:cytoplasm"/>
    <property type="evidence" value="ECO:0007669"/>
    <property type="project" value="UniProtKB-SubCell"/>
</dbReference>
<evidence type="ECO:0000313" key="18">
    <source>
        <dbReference type="EMBL" id="TXR52865.1"/>
    </source>
</evidence>
<evidence type="ECO:0000256" key="7">
    <source>
        <dbReference type="ARBA" id="ARBA00034307"/>
    </source>
</evidence>
<accession>A0A5C8Z438</accession>
<evidence type="ECO:0000256" key="9">
    <source>
        <dbReference type="ARBA" id="ARBA00034328"/>
    </source>
</evidence>
<dbReference type="Gene3D" id="2.40.110.10">
    <property type="entry name" value="Butyryl-CoA Dehydrogenase, subunit A, domain 2"/>
    <property type="match status" value="1"/>
</dbReference>
<comment type="catalytic activity">
    <reaction evidence="13">
        <text>dibenzothiophene + 2 FMNH2 + 2 O2 = dibenzothiophene 5,5-dioxide + 2 FMN + 2 H2O + 2 H(+)</text>
        <dbReference type="Rhea" id="RHEA:49072"/>
        <dbReference type="ChEBI" id="CHEBI:15377"/>
        <dbReference type="ChEBI" id="CHEBI:15378"/>
        <dbReference type="ChEBI" id="CHEBI:15379"/>
        <dbReference type="ChEBI" id="CHEBI:23681"/>
        <dbReference type="ChEBI" id="CHEBI:57618"/>
        <dbReference type="ChEBI" id="CHEBI:58210"/>
        <dbReference type="ChEBI" id="CHEBI:90356"/>
        <dbReference type="EC" id="1.14.14.21"/>
    </reaction>
</comment>
<dbReference type="GO" id="GO:0004497">
    <property type="term" value="F:monooxygenase activity"/>
    <property type="evidence" value="ECO:0007669"/>
    <property type="project" value="UniProtKB-KW"/>
</dbReference>
<evidence type="ECO:0000256" key="14">
    <source>
        <dbReference type="SAM" id="MobiDB-lite"/>
    </source>
</evidence>
<feature type="domain" description="Acyl-CoA dehydrogenase C-terminal" evidence="17">
    <location>
        <begin position="309"/>
        <end position="445"/>
    </location>
</feature>
<keyword evidence="6" id="KW-0503">Monooxygenase</keyword>
<evidence type="ECO:0000259" key="15">
    <source>
        <dbReference type="Pfam" id="PF02770"/>
    </source>
</evidence>
<protein>
    <recommendedName>
        <fullName evidence="10">Dibenzothiophene monooxygenase</fullName>
        <ecNumber evidence="9">1.14.14.21</ecNumber>
    </recommendedName>
</protein>
<dbReference type="Gene3D" id="1.10.540.10">
    <property type="entry name" value="Acyl-CoA dehydrogenase/oxidase, N-terminal domain"/>
    <property type="match status" value="1"/>
</dbReference>
<dbReference type="Proteomes" id="UP000321234">
    <property type="component" value="Unassembled WGS sequence"/>
</dbReference>
<evidence type="ECO:0000256" key="1">
    <source>
        <dbReference type="ARBA" id="ARBA00004496"/>
    </source>
</evidence>
<keyword evidence="19" id="KW-1185">Reference proteome</keyword>
<dbReference type="PANTHER" id="PTHR43884:SF12">
    <property type="entry name" value="ISOVALERYL-COA DEHYDROGENASE, MITOCHONDRIAL-RELATED"/>
    <property type="match status" value="1"/>
</dbReference>
<dbReference type="SUPFAM" id="SSF47203">
    <property type="entry name" value="Acyl-CoA dehydrogenase C-terminal domain-like"/>
    <property type="match status" value="1"/>
</dbReference>
<evidence type="ECO:0000256" key="5">
    <source>
        <dbReference type="ARBA" id="ARBA00023002"/>
    </source>
</evidence>
<proteinExistence type="inferred from homology"/>
<feature type="region of interest" description="Disordered" evidence="14">
    <location>
        <begin position="1"/>
        <end position="66"/>
    </location>
</feature>